<dbReference type="InterPro" id="IPR027417">
    <property type="entry name" value="P-loop_NTPase"/>
</dbReference>
<accession>A0A3B0MA29</accession>
<dbReference type="AlphaFoldDB" id="A0A3B0MA29"/>
<organism evidence="4 5">
    <name type="scientific">Roseinatronobacter ekhonensis</name>
    <dbReference type="NCBI Taxonomy" id="254356"/>
    <lineage>
        <taxon>Bacteria</taxon>
        <taxon>Pseudomonadati</taxon>
        <taxon>Pseudomonadota</taxon>
        <taxon>Alphaproteobacteria</taxon>
        <taxon>Rhodobacterales</taxon>
        <taxon>Paracoccaceae</taxon>
        <taxon>Roseinatronobacter</taxon>
    </lineage>
</organism>
<name>A0A3B0MA29_9RHOB</name>
<evidence type="ECO:0000313" key="5">
    <source>
        <dbReference type="Proteomes" id="UP000272908"/>
    </source>
</evidence>
<keyword evidence="2" id="KW-0325">Glycoprotein</keyword>
<reference evidence="5" key="1">
    <citation type="submission" date="2018-08" db="EMBL/GenBank/DDBJ databases">
        <authorList>
            <person name="Rodrigo-Torres L."/>
            <person name="Arahal R. D."/>
            <person name="Lucena T."/>
        </authorList>
    </citation>
    <scope>NUCLEOTIDE SEQUENCE [LARGE SCALE GENOMIC DNA]</scope>
    <source>
        <strain evidence="5">CECT 7235</strain>
    </source>
</reference>
<sequence length="287" mass="31920">MDYKCNLLLPGAPKSGTSSLHVALEQHPEICMSRPKEPWFFFGDRFKGGSTQHNSLFSHSDSDSLIFGESSQGYFADAQSMKRIKESLEKPKIILLLRDPVERALSQYRYDFRRGVETDPLEKALSDRGDNPALVWDDRISFYRNVGGYCALSGYSRIVPEWQTLFGAENILLLKAEDFHDDPAAVLARCNRFLGLRHVAHNSQADNGTVRNATSGTKRKVMPGPIKAAARLVPSGFKSSSLYRRLRGGVLRGITPPSPTTPSPATLQRMRETLAADIAFHQSLSHA</sequence>
<dbReference type="InterPro" id="IPR000863">
    <property type="entry name" value="Sulfotransferase_dom"/>
</dbReference>
<keyword evidence="1" id="KW-0808">Transferase</keyword>
<dbReference type="EMBL" id="UIHC01000022">
    <property type="protein sequence ID" value="SUZ32523.1"/>
    <property type="molecule type" value="Genomic_DNA"/>
</dbReference>
<evidence type="ECO:0000256" key="1">
    <source>
        <dbReference type="ARBA" id="ARBA00022679"/>
    </source>
</evidence>
<gene>
    <name evidence="4" type="ORF">ROE7235_02284</name>
</gene>
<feature type="domain" description="Sulfotransferase" evidence="3">
    <location>
        <begin position="7"/>
        <end position="197"/>
    </location>
</feature>
<dbReference type="GO" id="GO:0008146">
    <property type="term" value="F:sulfotransferase activity"/>
    <property type="evidence" value="ECO:0007669"/>
    <property type="project" value="InterPro"/>
</dbReference>
<dbReference type="Pfam" id="PF00685">
    <property type="entry name" value="Sulfotransfer_1"/>
    <property type="match status" value="1"/>
</dbReference>
<dbReference type="SUPFAM" id="SSF52540">
    <property type="entry name" value="P-loop containing nucleoside triphosphate hydrolases"/>
    <property type="match status" value="1"/>
</dbReference>
<dbReference type="PANTHER" id="PTHR10605:SF56">
    <property type="entry name" value="BIFUNCTIONAL HEPARAN SULFATE N-DEACETYLASE_N-SULFOTRANSFERASE"/>
    <property type="match status" value="1"/>
</dbReference>
<evidence type="ECO:0000313" key="4">
    <source>
        <dbReference type="EMBL" id="SUZ32523.1"/>
    </source>
</evidence>
<evidence type="ECO:0000256" key="2">
    <source>
        <dbReference type="ARBA" id="ARBA00023180"/>
    </source>
</evidence>
<proteinExistence type="predicted"/>
<dbReference type="PANTHER" id="PTHR10605">
    <property type="entry name" value="HEPARAN SULFATE SULFOTRANSFERASE"/>
    <property type="match status" value="1"/>
</dbReference>
<keyword evidence="5" id="KW-1185">Reference proteome</keyword>
<dbReference type="InterPro" id="IPR037359">
    <property type="entry name" value="NST/OST"/>
</dbReference>
<evidence type="ECO:0000259" key="3">
    <source>
        <dbReference type="Pfam" id="PF00685"/>
    </source>
</evidence>
<dbReference type="Gene3D" id="3.40.50.300">
    <property type="entry name" value="P-loop containing nucleotide triphosphate hydrolases"/>
    <property type="match status" value="1"/>
</dbReference>
<dbReference type="Proteomes" id="UP000272908">
    <property type="component" value="Unassembled WGS sequence"/>
</dbReference>
<protein>
    <recommendedName>
        <fullName evidence="3">Sulfotransferase domain-containing protein</fullName>
    </recommendedName>
</protein>